<dbReference type="Gene3D" id="2.20.25.10">
    <property type="match status" value="1"/>
</dbReference>
<gene>
    <name evidence="7" type="ORF">LSP00402_LOCUS8983</name>
</gene>
<feature type="domain" description="TFIIS-type" evidence="6">
    <location>
        <begin position="407"/>
        <end position="446"/>
    </location>
</feature>
<evidence type="ECO:0000256" key="5">
    <source>
        <dbReference type="SAM" id="MobiDB-lite"/>
    </source>
</evidence>
<feature type="region of interest" description="Disordered" evidence="5">
    <location>
        <begin position="1"/>
        <end position="27"/>
    </location>
</feature>
<reference evidence="7" key="1">
    <citation type="submission" date="2021-01" db="EMBL/GenBank/DDBJ databases">
        <authorList>
            <person name="Corre E."/>
            <person name="Pelletier E."/>
            <person name="Niang G."/>
            <person name="Scheremetjew M."/>
            <person name="Finn R."/>
            <person name="Kale V."/>
            <person name="Holt S."/>
            <person name="Cochrane G."/>
            <person name="Meng A."/>
            <person name="Brown T."/>
            <person name="Cohen L."/>
        </authorList>
    </citation>
    <scope>NUCLEOTIDE SEQUENCE</scope>
    <source>
        <strain evidence="7">CCMP622</strain>
    </source>
</reference>
<evidence type="ECO:0000313" key="7">
    <source>
        <dbReference type="EMBL" id="CAD9762054.1"/>
    </source>
</evidence>
<proteinExistence type="predicted"/>
<dbReference type="SMART" id="SM00440">
    <property type="entry name" value="ZnF_C2C2"/>
    <property type="match status" value="1"/>
</dbReference>
<dbReference type="EMBL" id="HBHP01014333">
    <property type="protein sequence ID" value="CAD9762054.1"/>
    <property type="molecule type" value="Transcribed_RNA"/>
</dbReference>
<name>A0A7S2TQ91_9EUKA</name>
<dbReference type="GO" id="GO:0003676">
    <property type="term" value="F:nucleic acid binding"/>
    <property type="evidence" value="ECO:0007669"/>
    <property type="project" value="InterPro"/>
</dbReference>
<evidence type="ECO:0000256" key="3">
    <source>
        <dbReference type="ARBA" id="ARBA00022833"/>
    </source>
</evidence>
<keyword evidence="2 4" id="KW-0863">Zinc-finger</keyword>
<evidence type="ECO:0000259" key="6">
    <source>
        <dbReference type="PROSITE" id="PS51133"/>
    </source>
</evidence>
<evidence type="ECO:0000256" key="4">
    <source>
        <dbReference type="PROSITE-ProRule" id="PRU00472"/>
    </source>
</evidence>
<keyword evidence="1" id="KW-0479">Metal-binding</keyword>
<evidence type="ECO:0000256" key="1">
    <source>
        <dbReference type="ARBA" id="ARBA00022723"/>
    </source>
</evidence>
<keyword evidence="3" id="KW-0862">Zinc</keyword>
<dbReference type="AlphaFoldDB" id="A0A7S2TQ91"/>
<dbReference type="Pfam" id="PF01096">
    <property type="entry name" value="Zn_ribbon_TFIIS"/>
    <property type="match status" value="1"/>
</dbReference>
<organism evidence="7">
    <name type="scientific">Lotharella oceanica</name>
    <dbReference type="NCBI Taxonomy" id="641309"/>
    <lineage>
        <taxon>Eukaryota</taxon>
        <taxon>Sar</taxon>
        <taxon>Rhizaria</taxon>
        <taxon>Cercozoa</taxon>
        <taxon>Chlorarachniophyceae</taxon>
        <taxon>Lotharella</taxon>
    </lineage>
</organism>
<dbReference type="SUPFAM" id="SSF57783">
    <property type="entry name" value="Zinc beta-ribbon"/>
    <property type="match status" value="1"/>
</dbReference>
<dbReference type="PROSITE" id="PS51133">
    <property type="entry name" value="ZF_TFIIS_2"/>
    <property type="match status" value="1"/>
</dbReference>
<dbReference type="InterPro" id="IPR001222">
    <property type="entry name" value="Znf_TFIIS"/>
</dbReference>
<feature type="compositionally biased region" description="Pro residues" evidence="5">
    <location>
        <begin position="15"/>
        <end position="24"/>
    </location>
</feature>
<sequence length="459" mass="54040">MNNFERSTKRRRALPPFPHPPRPQPSHLLHAGMIQVSLSCRRRSCCMKKPIKGGGPWERVNLSYSSPTVWAGPDYQKPYACVRGRPVSIWRRNHSLPWVDSPFISRKIIEAPPKGTFVRTARDRVYKEEVQESPDYVSRTQWKGNRKLGEPLTPTLPLRHNKSFIQNMTEFGYQDIHMPSRGISTKFLRGLIFIKDSHKYSGIGIFNLSSGRQLSDFEGTGSYEVATLDRSRITAFGYARTKEMDYATLDEQPTRLDPKEMERPDWLIQTEKQFENDMPAYYKMIKVVEKRKRWEFWQYLQGFYRKNSKKLYHLRMSLCPLCENVLDLKMNRSNPKERRVYWYCDFENCTYKYYLKWNKTFRWSVPDIPSGLAKRDDMYYDSEDRPTALGGNLVIEDLDYLNQNLFVKKNCPNCGYKEAVHTRGSRAPKPGLINFYMCHDCGHTWNVTDKKSIFAEYAR</sequence>
<protein>
    <recommendedName>
        <fullName evidence="6">TFIIS-type domain-containing protein</fullName>
    </recommendedName>
</protein>
<accession>A0A7S2TQ91</accession>
<dbReference type="GO" id="GO:0008270">
    <property type="term" value="F:zinc ion binding"/>
    <property type="evidence" value="ECO:0007669"/>
    <property type="project" value="UniProtKB-KW"/>
</dbReference>
<dbReference type="GO" id="GO:0006351">
    <property type="term" value="P:DNA-templated transcription"/>
    <property type="evidence" value="ECO:0007669"/>
    <property type="project" value="InterPro"/>
</dbReference>
<evidence type="ECO:0000256" key="2">
    <source>
        <dbReference type="ARBA" id="ARBA00022771"/>
    </source>
</evidence>